<keyword evidence="1 2" id="KW-0732">Signal</keyword>
<evidence type="ECO:0000256" key="1">
    <source>
        <dbReference type="ARBA" id="ARBA00022729"/>
    </source>
</evidence>
<dbReference type="Pfam" id="PF11019">
    <property type="entry name" value="DUF2608"/>
    <property type="match status" value="1"/>
</dbReference>
<dbReference type="InterPro" id="IPR036412">
    <property type="entry name" value="HAD-like_sf"/>
</dbReference>
<feature type="signal peptide" evidence="2">
    <location>
        <begin position="1"/>
        <end position="34"/>
    </location>
</feature>
<dbReference type="SUPFAM" id="SSF56784">
    <property type="entry name" value="HAD-like"/>
    <property type="match status" value="1"/>
</dbReference>
<dbReference type="Gene3D" id="3.40.50.1000">
    <property type="entry name" value="HAD superfamily/HAD-like"/>
    <property type="match status" value="1"/>
</dbReference>
<accession>A0A8H9I9S4</accession>
<dbReference type="EMBL" id="BMZC01000005">
    <property type="protein sequence ID" value="GGZ63736.1"/>
    <property type="molecule type" value="Genomic_DNA"/>
</dbReference>
<comment type="caution">
    <text evidence="3">The sequence shown here is derived from an EMBL/GenBank/DDBJ whole genome shotgun (WGS) entry which is preliminary data.</text>
</comment>
<dbReference type="InterPro" id="IPR022565">
    <property type="entry name" value="DUF2608"/>
</dbReference>
<evidence type="ECO:0000313" key="3">
    <source>
        <dbReference type="EMBL" id="GGZ63736.1"/>
    </source>
</evidence>
<gene>
    <name evidence="3" type="ORF">GCM10011274_22410</name>
</gene>
<evidence type="ECO:0000313" key="4">
    <source>
        <dbReference type="Proteomes" id="UP000622604"/>
    </source>
</evidence>
<dbReference type="InterPro" id="IPR023214">
    <property type="entry name" value="HAD_sf"/>
</dbReference>
<sequence length="330" mass="36484">MLKNLYLHQANVIRITRKSLVCAAMLGLSSTVFLTGCATGQNDTLHDTTHDTTQVPIHASAGHNEFSSDIVNVVYSTTDLHDAVVQANTLDAQTTLVVFDIDDTLLTATEFFGSDKWYDWQRGRALNERGAVIPTGDAEKVNCLFDTLGMVFEIATNKPSQPNMANLVHSVNNDVVILTARSGAYRAATMRELARNDLDFTDKSLTSPDVGLHYDVTLNGRTATVSYVDGVFMVQGMNKGVMLLDLLERTGREYSSVVFVDDKQHNIDNMADALKSAGINFYGYHYTRISKTVTPEEVAQANAARIALGELLNTHFEDRAEHINHRQCDY</sequence>
<feature type="chain" id="PRO_5034492558" description="DUF2608 domain-containing protein" evidence="2">
    <location>
        <begin position="35"/>
        <end position="330"/>
    </location>
</feature>
<reference evidence="3" key="1">
    <citation type="journal article" date="2014" name="Int. J. Syst. Evol. Microbiol.">
        <title>Complete genome sequence of Corynebacterium casei LMG S-19264T (=DSM 44701T), isolated from a smear-ripened cheese.</title>
        <authorList>
            <consortium name="US DOE Joint Genome Institute (JGI-PGF)"/>
            <person name="Walter F."/>
            <person name="Albersmeier A."/>
            <person name="Kalinowski J."/>
            <person name="Ruckert C."/>
        </authorList>
    </citation>
    <scope>NUCLEOTIDE SEQUENCE</scope>
    <source>
        <strain evidence="3">KCTC 32337</strain>
    </source>
</reference>
<evidence type="ECO:0000256" key="2">
    <source>
        <dbReference type="SAM" id="SignalP"/>
    </source>
</evidence>
<dbReference type="Proteomes" id="UP000622604">
    <property type="component" value="Unassembled WGS sequence"/>
</dbReference>
<proteinExistence type="predicted"/>
<dbReference type="AlphaFoldDB" id="A0A8H9I9S4"/>
<dbReference type="RefSeq" id="WP_191866032.1">
    <property type="nucleotide sequence ID" value="NZ_BMZC01000005.1"/>
</dbReference>
<reference evidence="3" key="2">
    <citation type="submission" date="2020-09" db="EMBL/GenBank/DDBJ databases">
        <authorList>
            <person name="Sun Q."/>
            <person name="Kim S."/>
        </authorList>
    </citation>
    <scope>NUCLEOTIDE SEQUENCE</scope>
    <source>
        <strain evidence="3">KCTC 32337</strain>
    </source>
</reference>
<evidence type="ECO:0008006" key="5">
    <source>
        <dbReference type="Google" id="ProtNLM"/>
    </source>
</evidence>
<name>A0A8H9I9S4_9ALTE</name>
<organism evidence="3 4">
    <name type="scientific">Paraglaciecola chathamensis</name>
    <dbReference type="NCBI Taxonomy" id="368405"/>
    <lineage>
        <taxon>Bacteria</taxon>
        <taxon>Pseudomonadati</taxon>
        <taxon>Pseudomonadota</taxon>
        <taxon>Gammaproteobacteria</taxon>
        <taxon>Alteromonadales</taxon>
        <taxon>Alteromonadaceae</taxon>
        <taxon>Paraglaciecola</taxon>
    </lineage>
</organism>
<protein>
    <recommendedName>
        <fullName evidence="5">DUF2608 domain-containing protein</fullName>
    </recommendedName>
</protein>